<dbReference type="GO" id="GO:0035371">
    <property type="term" value="C:microtubule plus-end"/>
    <property type="evidence" value="ECO:0007669"/>
    <property type="project" value="TreeGrafter"/>
</dbReference>
<evidence type="ECO:0000259" key="2">
    <source>
        <dbReference type="PROSITE" id="PS50021"/>
    </source>
</evidence>
<dbReference type="GO" id="GO:0001725">
    <property type="term" value="C:stress fiber"/>
    <property type="evidence" value="ECO:0007669"/>
    <property type="project" value="TreeGrafter"/>
</dbReference>
<dbReference type="GO" id="GO:0008017">
    <property type="term" value="F:microtubule binding"/>
    <property type="evidence" value="ECO:0007669"/>
    <property type="project" value="TreeGrafter"/>
</dbReference>
<dbReference type="Proteomes" id="UP000318571">
    <property type="component" value="Chromosome 9"/>
</dbReference>
<evidence type="ECO:0000313" key="4">
    <source>
        <dbReference type="Proteomes" id="UP000318571"/>
    </source>
</evidence>
<feature type="region of interest" description="Disordered" evidence="1">
    <location>
        <begin position="128"/>
        <end position="147"/>
    </location>
</feature>
<dbReference type="PANTHER" id="PTHR46756">
    <property type="entry name" value="TRANSGELIN"/>
    <property type="match status" value="1"/>
</dbReference>
<comment type="caution">
    <text evidence="3">The sequence shown here is derived from an EMBL/GenBank/DDBJ whole genome shotgun (WGS) entry which is preliminary data.</text>
</comment>
<dbReference type="Gene3D" id="1.10.418.10">
    <property type="entry name" value="Calponin-like domain"/>
    <property type="match status" value="1"/>
</dbReference>
<evidence type="ECO:0000256" key="1">
    <source>
        <dbReference type="SAM" id="MobiDB-lite"/>
    </source>
</evidence>
<organism evidence="3 4">
    <name type="scientific">Tigriopus californicus</name>
    <name type="common">Marine copepod</name>
    <dbReference type="NCBI Taxonomy" id="6832"/>
    <lineage>
        <taxon>Eukaryota</taxon>
        <taxon>Metazoa</taxon>
        <taxon>Ecdysozoa</taxon>
        <taxon>Arthropoda</taxon>
        <taxon>Crustacea</taxon>
        <taxon>Multicrustacea</taxon>
        <taxon>Hexanauplia</taxon>
        <taxon>Copepoda</taxon>
        <taxon>Harpacticoida</taxon>
        <taxon>Harpacticidae</taxon>
        <taxon>Tigriopus</taxon>
    </lineage>
</organism>
<dbReference type="STRING" id="6832.A0A553NYV6"/>
<dbReference type="InterPro" id="IPR001715">
    <property type="entry name" value="CH_dom"/>
</dbReference>
<name>A0A553NYV6_TIGCA</name>
<dbReference type="GO" id="GO:0051015">
    <property type="term" value="F:actin filament binding"/>
    <property type="evidence" value="ECO:0007669"/>
    <property type="project" value="TreeGrafter"/>
</dbReference>
<dbReference type="GO" id="GO:0005884">
    <property type="term" value="C:actin filament"/>
    <property type="evidence" value="ECO:0007669"/>
    <property type="project" value="TreeGrafter"/>
</dbReference>
<dbReference type="GO" id="GO:1904825">
    <property type="term" value="P:protein localization to microtubule plus-end"/>
    <property type="evidence" value="ECO:0007669"/>
    <property type="project" value="TreeGrafter"/>
</dbReference>
<dbReference type="SUPFAM" id="SSF47576">
    <property type="entry name" value="Calponin-homology domain, CH-domain"/>
    <property type="match status" value="1"/>
</dbReference>
<dbReference type="PANTHER" id="PTHR46756:SF18">
    <property type="entry name" value="GAS2-LIKE PROTEIN PICKLED EGGS"/>
    <property type="match status" value="1"/>
</dbReference>
<reference evidence="3 4" key="1">
    <citation type="journal article" date="2018" name="Nat. Ecol. Evol.">
        <title>Genomic signatures of mitonuclear coevolution across populations of Tigriopus californicus.</title>
        <authorList>
            <person name="Barreto F.S."/>
            <person name="Watson E.T."/>
            <person name="Lima T.G."/>
            <person name="Willett C.S."/>
            <person name="Edmands S."/>
            <person name="Li W."/>
            <person name="Burton R.S."/>
        </authorList>
    </citation>
    <scope>NUCLEOTIDE SEQUENCE [LARGE SCALE GENOMIC DNA]</scope>
    <source>
        <strain evidence="3 4">San Diego</strain>
    </source>
</reference>
<sequence length="147" mass="17045">MELIAEGKTKQKPPTFHFPESDLPCRWSVQPGTWFARDNVYNFIKFCRILGVMQCVMFETEDLVCRKNEKHVILTILEVARRGAKIGMLAPMLVQFEQEIDREIASRHNRNPRHFGSSKNPFEINRDLVEPGQNVQPNPCDKDSTFP</sequence>
<dbReference type="GO" id="GO:0005737">
    <property type="term" value="C:cytoplasm"/>
    <property type="evidence" value="ECO:0007669"/>
    <property type="project" value="TreeGrafter"/>
</dbReference>
<gene>
    <name evidence="3" type="ORF">TCAL_06139</name>
</gene>
<dbReference type="GO" id="GO:0031110">
    <property type="term" value="P:regulation of microtubule polymerization or depolymerization"/>
    <property type="evidence" value="ECO:0007669"/>
    <property type="project" value="TreeGrafter"/>
</dbReference>
<dbReference type="InterPro" id="IPR036872">
    <property type="entry name" value="CH_dom_sf"/>
</dbReference>
<keyword evidence="4" id="KW-1185">Reference proteome</keyword>
<dbReference type="GO" id="GO:0001578">
    <property type="term" value="P:microtubule bundle formation"/>
    <property type="evidence" value="ECO:0007669"/>
    <property type="project" value="TreeGrafter"/>
</dbReference>
<accession>A0A553NYV6</accession>
<protein>
    <recommendedName>
        <fullName evidence="2">Calponin-homology (CH) domain-containing protein</fullName>
    </recommendedName>
</protein>
<dbReference type="GO" id="GO:0051764">
    <property type="term" value="P:actin crosslink formation"/>
    <property type="evidence" value="ECO:0007669"/>
    <property type="project" value="TreeGrafter"/>
</dbReference>
<feature type="domain" description="Calponin-homology (CH)" evidence="2">
    <location>
        <begin position="1"/>
        <end position="84"/>
    </location>
</feature>
<dbReference type="GO" id="GO:0008093">
    <property type="term" value="F:cytoskeletal anchor activity"/>
    <property type="evidence" value="ECO:0007669"/>
    <property type="project" value="TreeGrafter"/>
</dbReference>
<evidence type="ECO:0000313" key="3">
    <source>
        <dbReference type="EMBL" id="TRY70623.1"/>
    </source>
</evidence>
<dbReference type="PROSITE" id="PS50021">
    <property type="entry name" value="CH"/>
    <property type="match status" value="1"/>
</dbReference>
<proteinExistence type="predicted"/>
<dbReference type="AlphaFoldDB" id="A0A553NYV6"/>
<dbReference type="EMBL" id="VCGU01000009">
    <property type="protein sequence ID" value="TRY70623.1"/>
    <property type="molecule type" value="Genomic_DNA"/>
</dbReference>